<gene>
    <name evidence="1" type="ORF">C7C46_19155</name>
</gene>
<dbReference type="Pfam" id="PF18897">
    <property type="entry name" value="Gp3-like"/>
    <property type="match status" value="1"/>
</dbReference>
<accession>A0A2V4P3J4</accession>
<dbReference type="AlphaFoldDB" id="A0A2V4P3J4"/>
<sequence length="279" mass="29491">MPQLSLSTAQPDARSAVIHLKALQAPAVVTRSVPTTTSLLRSSHVIDGSLATLHERKSSGDKGTRKRVDPSVALDVCAPNDAVVGRFHTGRRTDNRPESLPNWRVSSTTPETAAAVFQLLGGTQADDWAQGVVTGSPAVRIVLDGADSVATEMRLWGPKGLVHHCDGALFLSPTEVRGAPCGCPSSSEERAALAKMLKAPQPETTVTFRLAGHYGLGRFEFSSPSRILADETSEIRAQLAGIVGEALCELALELVTVTVAGGVEVSFRKPTLKVIGPWS</sequence>
<evidence type="ECO:0000313" key="2">
    <source>
        <dbReference type="Proteomes" id="UP000248039"/>
    </source>
</evidence>
<dbReference type="InterPro" id="IPR043991">
    <property type="entry name" value="Gp3-like"/>
</dbReference>
<organism evidence="1 2">
    <name type="scientific">Streptomyces tateyamensis</name>
    <dbReference type="NCBI Taxonomy" id="565073"/>
    <lineage>
        <taxon>Bacteria</taxon>
        <taxon>Bacillati</taxon>
        <taxon>Actinomycetota</taxon>
        <taxon>Actinomycetes</taxon>
        <taxon>Kitasatosporales</taxon>
        <taxon>Streptomycetaceae</taxon>
        <taxon>Streptomyces</taxon>
    </lineage>
</organism>
<dbReference type="EMBL" id="PYBW01000068">
    <property type="protein sequence ID" value="PYC77354.1"/>
    <property type="molecule type" value="Genomic_DNA"/>
</dbReference>
<protein>
    <submittedName>
        <fullName evidence="1">Uncharacterized protein</fullName>
    </submittedName>
</protein>
<evidence type="ECO:0000313" key="1">
    <source>
        <dbReference type="EMBL" id="PYC77354.1"/>
    </source>
</evidence>
<proteinExistence type="predicted"/>
<reference evidence="1 2" key="1">
    <citation type="submission" date="2018-03" db="EMBL/GenBank/DDBJ databases">
        <title>Bioinformatic expansion and discovery of thiopeptide antibiotics.</title>
        <authorList>
            <person name="Schwalen C.J."/>
            <person name="Hudson G.A."/>
            <person name="Mitchell D.A."/>
        </authorList>
    </citation>
    <scope>NUCLEOTIDE SEQUENCE [LARGE SCALE GENOMIC DNA]</scope>
    <source>
        <strain evidence="1 2">ATCC 21389</strain>
    </source>
</reference>
<keyword evidence="2" id="KW-1185">Reference proteome</keyword>
<comment type="caution">
    <text evidence="1">The sequence shown here is derived from an EMBL/GenBank/DDBJ whole genome shotgun (WGS) entry which is preliminary data.</text>
</comment>
<dbReference type="Proteomes" id="UP000248039">
    <property type="component" value="Unassembled WGS sequence"/>
</dbReference>
<name>A0A2V4P3J4_9ACTN</name>